<name>A0ABX6EQ26_KLUMA</name>
<gene>
    <name evidence="1" type="primary">SLM4</name>
    <name evidence="1" type="ORF">FIM1_1045</name>
</gene>
<accession>A0ABX6EQ26</accession>
<dbReference type="Gene3D" id="3.30.450.30">
    <property type="entry name" value="Dynein light chain 2a, cytoplasmic"/>
    <property type="match status" value="1"/>
</dbReference>
<reference evidence="1 2" key="1">
    <citation type="submission" date="2016-03" db="EMBL/GenBank/DDBJ databases">
        <title>How can Kluyveromyces marxianus grow so fast - potential evolutionary course in Saccharomyces Complex revealed by comparative genomics.</title>
        <authorList>
            <person name="Mo W."/>
            <person name="Lu W."/>
            <person name="Yang X."/>
            <person name="Qi J."/>
            <person name="Lv H."/>
        </authorList>
    </citation>
    <scope>NUCLEOTIDE SEQUENCE [LARGE SCALE GENOMIC DNA]</scope>
    <source>
        <strain evidence="1 2">FIM1</strain>
    </source>
</reference>
<dbReference type="Proteomes" id="UP000422736">
    <property type="component" value="Chromosome 2"/>
</dbReference>
<dbReference type="Pfam" id="PF16818">
    <property type="entry name" value="SLM4"/>
    <property type="match status" value="1"/>
</dbReference>
<dbReference type="EMBL" id="CP015055">
    <property type="protein sequence ID" value="QGN14385.1"/>
    <property type="molecule type" value="Genomic_DNA"/>
</dbReference>
<reference evidence="1 2" key="2">
    <citation type="submission" date="2019-11" db="EMBL/GenBank/DDBJ databases">
        <authorList>
            <person name="Lu H."/>
        </authorList>
    </citation>
    <scope>NUCLEOTIDE SEQUENCE [LARGE SCALE GENOMIC DNA]</scope>
    <source>
        <strain evidence="1 2">FIM1</strain>
    </source>
</reference>
<organism evidence="1 2">
    <name type="scientific">Kluyveromyces marxianus</name>
    <name type="common">Yeast</name>
    <name type="synonym">Candida kefyr</name>
    <dbReference type="NCBI Taxonomy" id="4911"/>
    <lineage>
        <taxon>Eukaryota</taxon>
        <taxon>Fungi</taxon>
        <taxon>Dikarya</taxon>
        <taxon>Ascomycota</taxon>
        <taxon>Saccharomycotina</taxon>
        <taxon>Saccharomycetes</taxon>
        <taxon>Saccharomycetales</taxon>
        <taxon>Saccharomycetaceae</taxon>
        <taxon>Kluyveromyces</taxon>
    </lineage>
</organism>
<keyword evidence="2" id="KW-1185">Reference proteome</keyword>
<proteinExistence type="predicted"/>
<protein>
    <submittedName>
        <fullName evidence="1">Protein SLM4</fullName>
    </submittedName>
</protein>
<evidence type="ECO:0000313" key="1">
    <source>
        <dbReference type="EMBL" id="QGN14385.1"/>
    </source>
</evidence>
<dbReference type="InterPro" id="IPR020233">
    <property type="entry name" value="Slm4"/>
</dbReference>
<evidence type="ECO:0000313" key="2">
    <source>
        <dbReference type="Proteomes" id="UP000422736"/>
    </source>
</evidence>
<sequence length="139" mass="15717">MLLSENIKGLLQETIKDAPLLEGKTPPIYTSMIITNRGSILWYVNNKTPETYNSSVTNLKMMALLIKDKWCEDKDSVPADTIHHFELEDLHIALSRIPDSDLLLVYIAGNEFPNGLLGLKLKYSLEAFRDLHGYRLAGN</sequence>